<dbReference type="AlphaFoldDB" id="A0A7I8KKB6"/>
<evidence type="ECO:0000313" key="9">
    <source>
        <dbReference type="Proteomes" id="UP000663760"/>
    </source>
</evidence>
<dbReference type="Proteomes" id="UP000663760">
    <property type="component" value="Chromosome 6"/>
</dbReference>
<evidence type="ECO:0000313" key="8">
    <source>
        <dbReference type="EMBL" id="CAA7397594.1"/>
    </source>
</evidence>
<dbReference type="InterPro" id="IPR013641">
    <property type="entry name" value="KTI12/PSTK"/>
</dbReference>
<dbReference type="PANTHER" id="PTHR12435">
    <property type="match status" value="1"/>
</dbReference>
<keyword evidence="2" id="KW-0547">Nucleotide-binding</keyword>
<dbReference type="Pfam" id="PF08433">
    <property type="entry name" value="KTI12"/>
    <property type="match status" value="1"/>
</dbReference>
<comment type="subunit">
    <text evidence="7">Interacts with the elongator complex. Binds to calmodulin in a calcium-dependent manner.</text>
</comment>
<comment type="function">
    <text evidence="6">Elongator complex-associated factor that is not a structural subunit but rather transiently contacts the complex. Regulates both meristem activity and organ growth; acts as a positive regulator of adaxial leaf patterning. Required for an early step in synthesis of 5-carbamoylmethyl (ncm5) groups present on uridines (ncm5U) at the wobble position in tRNA.</text>
</comment>
<dbReference type="FunFam" id="3.40.50.300:FF:000827">
    <property type="entry name" value="KTI12 chromatin-associated homolog"/>
    <property type="match status" value="1"/>
</dbReference>
<dbReference type="GO" id="GO:0005524">
    <property type="term" value="F:ATP binding"/>
    <property type="evidence" value="ECO:0007669"/>
    <property type="project" value="UniProtKB-KW"/>
</dbReference>
<keyword evidence="1" id="KW-0819">tRNA processing</keyword>
<accession>A0A7I8KKB6</accession>
<evidence type="ECO:0000256" key="5">
    <source>
        <dbReference type="ARBA" id="ARBA00026170"/>
    </source>
</evidence>
<protein>
    <recommendedName>
        <fullName evidence="5">Protein KTI12 homolog</fullName>
    </recommendedName>
</protein>
<keyword evidence="9" id="KW-1185">Reference proteome</keyword>
<dbReference type="Gene3D" id="3.40.50.300">
    <property type="entry name" value="P-loop containing nucleotide triphosphate hydrolases"/>
    <property type="match status" value="1"/>
</dbReference>
<evidence type="ECO:0000256" key="2">
    <source>
        <dbReference type="ARBA" id="ARBA00022741"/>
    </source>
</evidence>
<evidence type="ECO:0000256" key="3">
    <source>
        <dbReference type="ARBA" id="ARBA00022840"/>
    </source>
</evidence>
<proteinExistence type="inferred from homology"/>
<evidence type="ECO:0000256" key="7">
    <source>
        <dbReference type="ARBA" id="ARBA00065061"/>
    </source>
</evidence>
<organism evidence="8 9">
    <name type="scientific">Spirodela intermedia</name>
    <name type="common">Intermediate duckweed</name>
    <dbReference type="NCBI Taxonomy" id="51605"/>
    <lineage>
        <taxon>Eukaryota</taxon>
        <taxon>Viridiplantae</taxon>
        <taxon>Streptophyta</taxon>
        <taxon>Embryophyta</taxon>
        <taxon>Tracheophyta</taxon>
        <taxon>Spermatophyta</taxon>
        <taxon>Magnoliopsida</taxon>
        <taxon>Liliopsida</taxon>
        <taxon>Araceae</taxon>
        <taxon>Lemnoideae</taxon>
        <taxon>Spirodela</taxon>
    </lineage>
</organism>
<sequence length="310" mass="34933">MALVVICGQPCSGKSKAAACLAGALKESEARQTVRIVDESSLHRGLNESYSDMTAEKNLRGVLRSEVDRSVSKDSIIIVDSLNNIKGYRYELWCLARAAGIRYCVLFCDVEENICRQWNRERGERGESTYDEKIFSDLVGRFERPDRRNRWDSPLFELLPFRDEIEESSPAIVEAVSYLTKKIDSKSRDVRILQPTIATQNVRTTEANSLYEMDRATQEVISVIVETQSQGFGGTASRISFGQHLPTISFLHLTHLSVQRSVGLPELRNLRRTFIKLTGQASLSGPPPPTDADSAKRMFIEYLNRELAHS</sequence>
<name>A0A7I8KKB6_SPIIN</name>
<dbReference type="InterPro" id="IPR027417">
    <property type="entry name" value="P-loop_NTPase"/>
</dbReference>
<evidence type="ECO:0000256" key="4">
    <source>
        <dbReference type="ARBA" id="ARBA00025768"/>
    </source>
</evidence>
<evidence type="ECO:0000256" key="6">
    <source>
        <dbReference type="ARBA" id="ARBA00057212"/>
    </source>
</evidence>
<comment type="similarity">
    <text evidence="4">Belongs to the KTI12 family.</text>
</comment>
<dbReference type="SUPFAM" id="SSF52540">
    <property type="entry name" value="P-loop containing nucleoside triphosphate hydrolases"/>
    <property type="match status" value="1"/>
</dbReference>
<dbReference type="GO" id="GO:0006357">
    <property type="term" value="P:regulation of transcription by RNA polymerase II"/>
    <property type="evidence" value="ECO:0007669"/>
    <property type="project" value="UniProtKB-ARBA"/>
</dbReference>
<reference evidence="8" key="1">
    <citation type="submission" date="2020-02" db="EMBL/GenBank/DDBJ databases">
        <authorList>
            <person name="Scholz U."/>
            <person name="Mascher M."/>
            <person name="Fiebig A."/>
        </authorList>
    </citation>
    <scope>NUCLEOTIDE SEQUENCE</scope>
</reference>
<keyword evidence="3" id="KW-0067">ATP-binding</keyword>
<gene>
    <name evidence="8" type="ORF">SI8410_06008259</name>
</gene>
<dbReference type="EMBL" id="LR746269">
    <property type="protein sequence ID" value="CAA7397594.1"/>
    <property type="molecule type" value="Genomic_DNA"/>
</dbReference>
<dbReference type="GO" id="GO:0033588">
    <property type="term" value="C:elongator holoenzyme complex"/>
    <property type="evidence" value="ECO:0007669"/>
    <property type="project" value="UniProtKB-ARBA"/>
</dbReference>
<evidence type="ECO:0000256" key="1">
    <source>
        <dbReference type="ARBA" id="ARBA00022694"/>
    </source>
</evidence>
<dbReference type="OrthoDB" id="9972657at2759"/>
<dbReference type="GO" id="GO:0006400">
    <property type="term" value="P:tRNA modification"/>
    <property type="evidence" value="ECO:0007669"/>
    <property type="project" value="UniProtKB-ARBA"/>
</dbReference>